<organism evidence="2 3">
    <name type="scientific">Rhizophagus irregularis</name>
    <dbReference type="NCBI Taxonomy" id="588596"/>
    <lineage>
        <taxon>Eukaryota</taxon>
        <taxon>Fungi</taxon>
        <taxon>Fungi incertae sedis</taxon>
        <taxon>Mucoromycota</taxon>
        <taxon>Glomeromycotina</taxon>
        <taxon>Glomeromycetes</taxon>
        <taxon>Glomerales</taxon>
        <taxon>Glomeraceae</taxon>
        <taxon>Rhizophagus</taxon>
    </lineage>
</organism>
<gene>
    <name evidence="2" type="ORF">RhiirC2_472473</name>
</gene>
<dbReference type="Proteomes" id="UP000233469">
    <property type="component" value="Unassembled WGS sequence"/>
</dbReference>
<evidence type="ECO:0000313" key="3">
    <source>
        <dbReference type="Proteomes" id="UP000233469"/>
    </source>
</evidence>
<evidence type="ECO:0000256" key="1">
    <source>
        <dbReference type="SAM" id="Phobius"/>
    </source>
</evidence>
<dbReference type="VEuPathDB" id="FungiDB:RhiirFUN_017620"/>
<keyword evidence="1" id="KW-0812">Transmembrane</keyword>
<evidence type="ECO:0000313" key="2">
    <source>
        <dbReference type="EMBL" id="PKK70252.1"/>
    </source>
</evidence>
<comment type="caution">
    <text evidence="2">The sequence shown here is derived from an EMBL/GenBank/DDBJ whole genome shotgun (WGS) entry which is preliminary data.</text>
</comment>
<dbReference type="VEuPathDB" id="FungiDB:RhiirA1_531047"/>
<dbReference type="AlphaFoldDB" id="A0A2N1N8K0"/>
<dbReference type="EMBL" id="LLXL01000641">
    <property type="protein sequence ID" value="PKK70252.1"/>
    <property type="molecule type" value="Genomic_DNA"/>
</dbReference>
<proteinExistence type="predicted"/>
<sequence>MVIKSARLRFIQEDDDDDKKYMKEFGHLSNCYALISEKMGNKINPKRIYQRWTNNLNPNLCHDSFNDNEKSFINEWVEEYKIRNPSSRSISLKEIIPVMKEKFGKLRSVNQVKNFWHTQQRKKGRNTSQGPSQNGNLAFDKLKKSLKITIIVLLFGVSYIFNFFM</sequence>
<dbReference type="SUPFAM" id="SSF46689">
    <property type="entry name" value="Homeodomain-like"/>
    <property type="match status" value="1"/>
</dbReference>
<protein>
    <recommendedName>
        <fullName evidence="4">HTH myb-type domain-containing protein</fullName>
    </recommendedName>
</protein>
<keyword evidence="1" id="KW-0472">Membrane</keyword>
<keyword evidence="1" id="KW-1133">Transmembrane helix</keyword>
<name>A0A2N1N8K0_9GLOM</name>
<reference evidence="2 3" key="1">
    <citation type="submission" date="2016-04" db="EMBL/GenBank/DDBJ databases">
        <title>Genome analyses suggest a sexual origin of heterokaryosis in a supposedly ancient asexual fungus.</title>
        <authorList>
            <person name="Ropars J."/>
            <person name="Sedzielewska K."/>
            <person name="Noel J."/>
            <person name="Charron P."/>
            <person name="Farinelli L."/>
            <person name="Marton T."/>
            <person name="Kruger M."/>
            <person name="Pelin A."/>
            <person name="Brachmann A."/>
            <person name="Corradi N."/>
        </authorList>
    </citation>
    <scope>NUCLEOTIDE SEQUENCE [LARGE SCALE GENOMIC DNA]</scope>
    <source>
        <strain evidence="2 3">C2</strain>
    </source>
</reference>
<dbReference type="VEuPathDB" id="FungiDB:FUN_000242"/>
<feature type="transmembrane region" description="Helical" evidence="1">
    <location>
        <begin position="146"/>
        <end position="164"/>
    </location>
</feature>
<accession>A0A2N1N8K0</accession>
<dbReference type="InterPro" id="IPR009057">
    <property type="entry name" value="Homeodomain-like_sf"/>
</dbReference>
<evidence type="ECO:0008006" key="4">
    <source>
        <dbReference type="Google" id="ProtNLM"/>
    </source>
</evidence>
<reference evidence="2 3" key="2">
    <citation type="submission" date="2017-10" db="EMBL/GenBank/DDBJ databases">
        <title>Extensive intraspecific genome diversity in a model arbuscular mycorrhizal fungus.</title>
        <authorList>
            <person name="Chen E.C.H."/>
            <person name="Morin E."/>
            <person name="Baudet D."/>
            <person name="Noel J."/>
            <person name="Ndikumana S."/>
            <person name="Charron P."/>
            <person name="St-Onge C."/>
            <person name="Giorgi J."/>
            <person name="Grigoriev I.V."/>
            <person name="Roux C."/>
            <person name="Martin F.M."/>
            <person name="Corradi N."/>
        </authorList>
    </citation>
    <scope>NUCLEOTIDE SEQUENCE [LARGE SCALE GENOMIC DNA]</scope>
    <source>
        <strain evidence="2 3">C2</strain>
    </source>
</reference>